<keyword evidence="2" id="KW-1133">Transmembrane helix</keyword>
<feature type="transmembrane region" description="Helical" evidence="2">
    <location>
        <begin position="48"/>
        <end position="67"/>
    </location>
</feature>
<sequence>MHPIATGSDPTPDSLDIRAALDAVLRHALAVAVVVLLLVPAARGHHEALGWLPLWLLGMPAVALWALRGCPMPVARNVAPARVAVPTRARRAGPQARRRARRVPTARPVRAA</sequence>
<organism evidence="3 4">
    <name type="scientific">Novilysobacter selenitireducens</name>
    <dbReference type="NCBI Taxonomy" id="2872639"/>
    <lineage>
        <taxon>Bacteria</taxon>
        <taxon>Pseudomonadati</taxon>
        <taxon>Pseudomonadota</taxon>
        <taxon>Gammaproteobacteria</taxon>
        <taxon>Lysobacterales</taxon>
        <taxon>Lysobacteraceae</taxon>
        <taxon>Novilysobacter</taxon>
    </lineage>
</organism>
<feature type="transmembrane region" description="Helical" evidence="2">
    <location>
        <begin position="24"/>
        <end position="42"/>
    </location>
</feature>
<evidence type="ECO:0008006" key="5">
    <source>
        <dbReference type="Google" id="ProtNLM"/>
    </source>
</evidence>
<name>A0ABS7T315_9GAMM</name>
<dbReference type="Proteomes" id="UP001430954">
    <property type="component" value="Unassembled WGS sequence"/>
</dbReference>
<evidence type="ECO:0000313" key="3">
    <source>
        <dbReference type="EMBL" id="MBZ4038259.1"/>
    </source>
</evidence>
<keyword evidence="4" id="KW-1185">Reference proteome</keyword>
<proteinExistence type="predicted"/>
<dbReference type="RefSeq" id="WP_223674457.1">
    <property type="nucleotide sequence ID" value="NZ_JAINZW010000001.1"/>
</dbReference>
<feature type="compositionally biased region" description="Basic residues" evidence="1">
    <location>
        <begin position="88"/>
        <end position="104"/>
    </location>
</feature>
<evidence type="ECO:0000256" key="1">
    <source>
        <dbReference type="SAM" id="MobiDB-lite"/>
    </source>
</evidence>
<reference evidence="3 4" key="1">
    <citation type="submission" date="2021-09" db="EMBL/GenBank/DDBJ databases">
        <title>Lysobacter sp. 13A isolated from the river sediment.</title>
        <authorList>
            <person name="Liu H."/>
            <person name="Li S."/>
            <person name="Mao S."/>
        </authorList>
    </citation>
    <scope>NUCLEOTIDE SEQUENCE [LARGE SCALE GENOMIC DNA]</scope>
    <source>
        <strain evidence="3 4">13A</strain>
    </source>
</reference>
<keyword evidence="2" id="KW-0812">Transmembrane</keyword>
<evidence type="ECO:0000256" key="2">
    <source>
        <dbReference type="SAM" id="Phobius"/>
    </source>
</evidence>
<comment type="caution">
    <text evidence="3">The sequence shown here is derived from an EMBL/GenBank/DDBJ whole genome shotgun (WGS) entry which is preliminary data.</text>
</comment>
<keyword evidence="2" id="KW-0472">Membrane</keyword>
<evidence type="ECO:0000313" key="4">
    <source>
        <dbReference type="Proteomes" id="UP001430954"/>
    </source>
</evidence>
<feature type="region of interest" description="Disordered" evidence="1">
    <location>
        <begin position="86"/>
        <end position="112"/>
    </location>
</feature>
<accession>A0ABS7T315</accession>
<dbReference type="EMBL" id="JAINZW010000001">
    <property type="protein sequence ID" value="MBZ4038259.1"/>
    <property type="molecule type" value="Genomic_DNA"/>
</dbReference>
<protein>
    <recommendedName>
        <fullName evidence="5">DUF2892 domain-containing protein</fullName>
    </recommendedName>
</protein>
<gene>
    <name evidence="3" type="ORF">K6753_01750</name>
</gene>